<dbReference type="GO" id="GO:0008320">
    <property type="term" value="F:protein transmembrane transporter activity"/>
    <property type="evidence" value="ECO:0007669"/>
    <property type="project" value="UniProtKB-UniRule"/>
</dbReference>
<dbReference type="Pfam" id="PF00584">
    <property type="entry name" value="SecE"/>
    <property type="match status" value="1"/>
</dbReference>
<dbReference type="GO" id="GO:0005886">
    <property type="term" value="C:plasma membrane"/>
    <property type="evidence" value="ECO:0007669"/>
    <property type="project" value="UniProtKB-SubCell"/>
</dbReference>
<keyword evidence="7 9" id="KW-0811">Translocation</keyword>
<dbReference type="HAMAP" id="MF_00422">
    <property type="entry name" value="SecE"/>
    <property type="match status" value="1"/>
</dbReference>
<comment type="subcellular location">
    <subcellularLocation>
        <location evidence="9">Cell membrane</location>
        <topology evidence="9">Single-pass membrane protein</topology>
    </subcellularLocation>
    <subcellularLocation>
        <location evidence="1">Membrane</location>
    </subcellularLocation>
</comment>
<evidence type="ECO:0000313" key="14">
    <source>
        <dbReference type="Proteomes" id="UP001221268"/>
    </source>
</evidence>
<dbReference type="GO" id="GO:0043952">
    <property type="term" value="P:protein transport by the Sec complex"/>
    <property type="evidence" value="ECO:0007669"/>
    <property type="project" value="UniProtKB-UniRule"/>
</dbReference>
<evidence type="ECO:0000256" key="1">
    <source>
        <dbReference type="ARBA" id="ARBA00004370"/>
    </source>
</evidence>
<dbReference type="AlphaFoldDB" id="A0AAW5AND2"/>
<keyword evidence="8 9" id="KW-0472">Membrane</keyword>
<evidence type="ECO:0000313" key="11">
    <source>
        <dbReference type="EMBL" id="MCF7529850.1"/>
    </source>
</evidence>
<dbReference type="GO" id="GO:0065002">
    <property type="term" value="P:intracellular protein transmembrane transport"/>
    <property type="evidence" value="ECO:0007669"/>
    <property type="project" value="UniProtKB-UniRule"/>
</dbReference>
<keyword evidence="2 9" id="KW-0813">Transport</keyword>
<dbReference type="Proteomes" id="UP001201397">
    <property type="component" value="Unassembled WGS sequence"/>
</dbReference>
<keyword evidence="6 9" id="KW-1133">Transmembrane helix</keyword>
<evidence type="ECO:0000256" key="3">
    <source>
        <dbReference type="ARBA" id="ARBA00022475"/>
    </source>
</evidence>
<dbReference type="InterPro" id="IPR038379">
    <property type="entry name" value="SecE_sf"/>
</dbReference>
<keyword evidence="5 9" id="KW-0653">Protein transport</keyword>
<reference evidence="11" key="1">
    <citation type="submission" date="2022-01" db="EMBL/GenBank/DDBJ databases">
        <title>Neisseria sp. ZJ104.</title>
        <authorList>
            <person name="Yang C."/>
        </authorList>
    </citation>
    <scope>NUCLEOTIDE SEQUENCE</scope>
    <source>
        <strain evidence="11">ZJ104</strain>
    </source>
</reference>
<dbReference type="InterPro" id="IPR005807">
    <property type="entry name" value="SecE_bac"/>
</dbReference>
<dbReference type="EMBL" id="JAKKDL010000006">
    <property type="protein sequence ID" value="MCF7529850.1"/>
    <property type="molecule type" value="Genomic_DNA"/>
</dbReference>
<evidence type="ECO:0000256" key="5">
    <source>
        <dbReference type="ARBA" id="ARBA00022927"/>
    </source>
</evidence>
<dbReference type="InterPro" id="IPR001901">
    <property type="entry name" value="Translocase_SecE/Sec61-g"/>
</dbReference>
<feature type="region of interest" description="Disordered" evidence="10">
    <location>
        <begin position="1"/>
        <end position="22"/>
    </location>
</feature>
<dbReference type="PANTHER" id="PTHR33910:SF1">
    <property type="entry name" value="PROTEIN TRANSLOCASE SUBUNIT SECE"/>
    <property type="match status" value="1"/>
</dbReference>
<evidence type="ECO:0000256" key="4">
    <source>
        <dbReference type="ARBA" id="ARBA00022692"/>
    </source>
</evidence>
<sequence>MTQNTSENKTEKSGQVVKAGEVKHHPKREGLFSYFRNSWAEFKKVVWPSRDDAVKMTVFVVIFVAILAAFIYVVDSAVSWLFFDVLLKRG</sequence>
<name>A0AAW5AND2_9NEIS</name>
<dbReference type="PANTHER" id="PTHR33910">
    <property type="entry name" value="PROTEIN TRANSLOCASE SUBUNIT SECE"/>
    <property type="match status" value="1"/>
</dbReference>
<dbReference type="NCBIfam" id="TIGR00964">
    <property type="entry name" value="secE_bact"/>
    <property type="match status" value="1"/>
</dbReference>
<dbReference type="Gene3D" id="1.20.5.1030">
    <property type="entry name" value="Preprotein translocase secy subunit"/>
    <property type="match status" value="1"/>
</dbReference>
<evidence type="ECO:0000313" key="12">
    <source>
        <dbReference type="EMBL" id="WCL71383.1"/>
    </source>
</evidence>
<dbReference type="GO" id="GO:0009306">
    <property type="term" value="P:protein secretion"/>
    <property type="evidence" value="ECO:0007669"/>
    <property type="project" value="UniProtKB-UniRule"/>
</dbReference>
<gene>
    <name evidence="9 11" type="primary">secE</name>
    <name evidence="11" type="ORF">L4H06_06395</name>
    <name evidence="12" type="ORF">PJU73_08655</name>
</gene>
<evidence type="ECO:0000256" key="9">
    <source>
        <dbReference type="HAMAP-Rule" id="MF_00422"/>
    </source>
</evidence>
<keyword evidence="4 9" id="KW-0812">Transmembrane</keyword>
<comment type="similarity">
    <text evidence="9">Belongs to the SecE/SEC61-gamma family.</text>
</comment>
<keyword evidence="14" id="KW-1185">Reference proteome</keyword>
<proteinExistence type="inferred from homology"/>
<reference evidence="12 14" key="2">
    <citation type="submission" date="2023-01" db="EMBL/GenBank/DDBJ databases">
        <authorList>
            <person name="Yang C."/>
        </authorList>
    </citation>
    <scope>NUCLEOTIDE SEQUENCE [LARGE SCALE GENOMIC DNA]</scope>
    <source>
        <strain evidence="12 14">ZJ106</strain>
    </source>
</reference>
<keyword evidence="3 9" id="KW-1003">Cell membrane</keyword>
<comment type="function">
    <text evidence="9">Essential subunit of the Sec protein translocation channel SecYEG. Clamps together the 2 halves of SecY. May contact the channel plug during translocation.</text>
</comment>
<evidence type="ECO:0000313" key="13">
    <source>
        <dbReference type="Proteomes" id="UP001201397"/>
    </source>
</evidence>
<feature type="transmembrane region" description="Helical" evidence="9">
    <location>
        <begin position="56"/>
        <end position="83"/>
    </location>
</feature>
<dbReference type="GO" id="GO:0006605">
    <property type="term" value="P:protein targeting"/>
    <property type="evidence" value="ECO:0007669"/>
    <property type="project" value="UniProtKB-UniRule"/>
</dbReference>
<evidence type="ECO:0000256" key="10">
    <source>
        <dbReference type="SAM" id="MobiDB-lite"/>
    </source>
</evidence>
<accession>A0AAW5AND2</accession>
<evidence type="ECO:0000256" key="8">
    <source>
        <dbReference type="ARBA" id="ARBA00023136"/>
    </source>
</evidence>
<evidence type="ECO:0000256" key="2">
    <source>
        <dbReference type="ARBA" id="ARBA00022448"/>
    </source>
</evidence>
<evidence type="ECO:0000256" key="7">
    <source>
        <dbReference type="ARBA" id="ARBA00023010"/>
    </source>
</evidence>
<dbReference type="EMBL" id="CP116766">
    <property type="protein sequence ID" value="WCL71383.1"/>
    <property type="molecule type" value="Genomic_DNA"/>
</dbReference>
<dbReference type="RefSeq" id="WP_237090473.1">
    <property type="nucleotide sequence ID" value="NZ_CP116766.1"/>
</dbReference>
<evidence type="ECO:0000256" key="6">
    <source>
        <dbReference type="ARBA" id="ARBA00022989"/>
    </source>
</evidence>
<dbReference type="Proteomes" id="UP001221268">
    <property type="component" value="Chromosome"/>
</dbReference>
<comment type="subunit">
    <text evidence="9">Component of the Sec protein translocase complex. Heterotrimer consisting of SecY, SecE and SecG subunits. The heterotrimers can form oligomers, although 1 heterotrimer is thought to be able to translocate proteins. Interacts with the ribosome. Interacts with SecDF, and other proteins may be involved. Interacts with SecA.</text>
</comment>
<organism evidence="11 13">
    <name type="scientific">Neisseria lisongii</name>
    <dbReference type="NCBI Taxonomy" id="2912188"/>
    <lineage>
        <taxon>Bacteria</taxon>
        <taxon>Pseudomonadati</taxon>
        <taxon>Pseudomonadota</taxon>
        <taxon>Betaproteobacteria</taxon>
        <taxon>Neisseriales</taxon>
        <taxon>Neisseriaceae</taxon>
        <taxon>Neisseria</taxon>
    </lineage>
</organism>
<protein>
    <recommendedName>
        <fullName evidence="9">Protein translocase subunit SecE</fullName>
    </recommendedName>
</protein>